<reference evidence="1 2" key="1">
    <citation type="journal article" date="2016" name="Biochim. Biophys. Acta">
        <title>Characterization of red-shifted phycobilisomes isolated from the chlorophyll f-containing cyanobacterium Halomicronema hongdechloris.</title>
        <authorList>
            <person name="Li Y."/>
            <person name="Lin Y."/>
            <person name="Garvey C.J."/>
            <person name="Birch D."/>
            <person name="Corkery R.W."/>
            <person name="Loughlin P.C."/>
            <person name="Scheer H."/>
            <person name="Willows R.D."/>
            <person name="Chen M."/>
        </authorList>
    </citation>
    <scope>NUCLEOTIDE SEQUENCE [LARGE SCALE GENOMIC DNA]</scope>
    <source>
        <strain evidence="1 2">C2206</strain>
    </source>
</reference>
<evidence type="ECO:0000313" key="2">
    <source>
        <dbReference type="Proteomes" id="UP000191901"/>
    </source>
</evidence>
<accession>A0A1Z3HGK5</accession>
<name>A0A1Z3HGK5_9CYAN</name>
<proteinExistence type="predicted"/>
<dbReference type="AlphaFoldDB" id="A0A1Z3HGK5"/>
<dbReference type="Proteomes" id="UP000191901">
    <property type="component" value="Chromosome"/>
</dbReference>
<dbReference type="KEGG" id="hhg:XM38_002950"/>
<protein>
    <submittedName>
        <fullName evidence="1">Uncharacterized protein</fullName>
    </submittedName>
</protein>
<evidence type="ECO:0000313" key="1">
    <source>
        <dbReference type="EMBL" id="ASC69368.1"/>
    </source>
</evidence>
<organism evidence="1 2">
    <name type="scientific">Halomicronema hongdechloris C2206</name>
    <dbReference type="NCBI Taxonomy" id="1641165"/>
    <lineage>
        <taxon>Bacteria</taxon>
        <taxon>Bacillati</taxon>
        <taxon>Cyanobacteriota</taxon>
        <taxon>Cyanophyceae</taxon>
        <taxon>Nodosilineales</taxon>
        <taxon>Nodosilineaceae</taxon>
        <taxon>Halomicronema</taxon>
    </lineage>
</organism>
<sequence>MVAPGSEGGNLRGSMLIGFWESLPEDSLRPLLISLDENDSQYIRKPADFT</sequence>
<keyword evidence="2" id="KW-1185">Reference proteome</keyword>
<gene>
    <name evidence="1" type="ORF">XM38_002950</name>
</gene>
<dbReference type="EMBL" id="CP021983">
    <property type="protein sequence ID" value="ASC69368.1"/>
    <property type="molecule type" value="Genomic_DNA"/>
</dbReference>